<name>A0A1N6E574_9GAMM</name>
<dbReference type="Pfam" id="PF05130">
    <property type="entry name" value="FlgN"/>
    <property type="match status" value="1"/>
</dbReference>
<evidence type="ECO:0000256" key="4">
    <source>
        <dbReference type="SAM" id="MobiDB-lite"/>
    </source>
</evidence>
<comment type="similarity">
    <text evidence="2">Belongs to the FlgN family.</text>
</comment>
<dbReference type="Gene3D" id="1.20.58.300">
    <property type="entry name" value="FlgN-like"/>
    <property type="match status" value="1"/>
</dbReference>
<gene>
    <name evidence="5" type="ORF">SAMN05443662_0600</name>
</gene>
<dbReference type="InterPro" id="IPR036679">
    <property type="entry name" value="FlgN-like_sf"/>
</dbReference>
<keyword evidence="5" id="KW-0282">Flagellum</keyword>
<evidence type="ECO:0000256" key="3">
    <source>
        <dbReference type="ARBA" id="ARBA00022795"/>
    </source>
</evidence>
<evidence type="ECO:0000313" key="6">
    <source>
        <dbReference type="Proteomes" id="UP000198461"/>
    </source>
</evidence>
<keyword evidence="3" id="KW-1005">Bacterial flagellum biogenesis</keyword>
<proteinExistence type="inferred from homology"/>
<dbReference type="STRING" id="364032.SAMN05443662_0600"/>
<dbReference type="GO" id="GO:0044780">
    <property type="term" value="P:bacterial-type flagellum assembly"/>
    <property type="evidence" value="ECO:0007669"/>
    <property type="project" value="InterPro"/>
</dbReference>
<dbReference type="InterPro" id="IPR007809">
    <property type="entry name" value="FlgN-like"/>
</dbReference>
<keyword evidence="6" id="KW-1185">Reference proteome</keyword>
<dbReference type="RefSeq" id="WP_074200885.1">
    <property type="nucleotide sequence ID" value="NZ_FSRE01000001.1"/>
</dbReference>
<sequence length="158" mass="17176">MTHAHANTTDHLFKIIDELLPLLEQFLSVLKQEKDALARMDADAIVALSEQKSALIDQISPSTQSLQAHLPDGTSLQHYLKVHASSDDTLQTLKRFIEVSEAAQALHLENGLTLTRLAQINEGFLALLAGRQADPTYAEKLGRKSSARSPQGGVLGKA</sequence>
<keyword evidence="5" id="KW-0966">Cell projection</keyword>
<dbReference type="EMBL" id="FSRE01000001">
    <property type="protein sequence ID" value="SIN78159.1"/>
    <property type="molecule type" value="Genomic_DNA"/>
</dbReference>
<keyword evidence="5" id="KW-0969">Cilium</keyword>
<evidence type="ECO:0000256" key="2">
    <source>
        <dbReference type="ARBA" id="ARBA00007703"/>
    </source>
</evidence>
<accession>A0A1N6E574</accession>
<feature type="region of interest" description="Disordered" evidence="4">
    <location>
        <begin position="138"/>
        <end position="158"/>
    </location>
</feature>
<evidence type="ECO:0000256" key="1">
    <source>
        <dbReference type="ARBA" id="ARBA00002397"/>
    </source>
</evidence>
<evidence type="ECO:0000313" key="5">
    <source>
        <dbReference type="EMBL" id="SIN78159.1"/>
    </source>
</evidence>
<protein>
    <submittedName>
        <fullName evidence="5">Flagellar biosynthesis/type III secretory pathway chaperone</fullName>
    </submittedName>
</protein>
<reference evidence="5 6" key="1">
    <citation type="submission" date="2016-11" db="EMBL/GenBank/DDBJ databases">
        <authorList>
            <person name="Jaros S."/>
            <person name="Januszkiewicz K."/>
            <person name="Wedrychowicz H."/>
        </authorList>
    </citation>
    <scope>NUCLEOTIDE SEQUENCE [LARGE SCALE GENOMIC DNA]</scope>
    <source>
        <strain evidence="5 6">DSM 17737</strain>
    </source>
</reference>
<comment type="function">
    <text evidence="1">Required for the efficient initiation of filament assembly.</text>
</comment>
<dbReference type="AlphaFoldDB" id="A0A1N6E574"/>
<dbReference type="Proteomes" id="UP000198461">
    <property type="component" value="Unassembled WGS sequence"/>
</dbReference>
<organism evidence="5 6">
    <name type="scientific">Sulfurivirga caldicuralii</name>
    <dbReference type="NCBI Taxonomy" id="364032"/>
    <lineage>
        <taxon>Bacteria</taxon>
        <taxon>Pseudomonadati</taxon>
        <taxon>Pseudomonadota</taxon>
        <taxon>Gammaproteobacteria</taxon>
        <taxon>Thiotrichales</taxon>
        <taxon>Piscirickettsiaceae</taxon>
        <taxon>Sulfurivirga</taxon>
    </lineage>
</organism>
<dbReference type="SUPFAM" id="SSF140566">
    <property type="entry name" value="FlgN-like"/>
    <property type="match status" value="1"/>
</dbReference>